<gene>
    <name evidence="2" type="ORF">PoB_000233600</name>
</gene>
<dbReference type="EMBL" id="BLXT01000300">
    <property type="protein sequence ID" value="GFN75830.1"/>
    <property type="molecule type" value="Genomic_DNA"/>
</dbReference>
<dbReference type="Proteomes" id="UP000735302">
    <property type="component" value="Unassembled WGS sequence"/>
</dbReference>
<feature type="region of interest" description="Disordered" evidence="1">
    <location>
        <begin position="1"/>
        <end position="38"/>
    </location>
</feature>
<keyword evidence="3" id="KW-1185">Reference proteome</keyword>
<organism evidence="2 3">
    <name type="scientific">Plakobranchus ocellatus</name>
    <dbReference type="NCBI Taxonomy" id="259542"/>
    <lineage>
        <taxon>Eukaryota</taxon>
        <taxon>Metazoa</taxon>
        <taxon>Spiralia</taxon>
        <taxon>Lophotrochozoa</taxon>
        <taxon>Mollusca</taxon>
        <taxon>Gastropoda</taxon>
        <taxon>Heterobranchia</taxon>
        <taxon>Euthyneura</taxon>
        <taxon>Panpulmonata</taxon>
        <taxon>Sacoglossa</taxon>
        <taxon>Placobranchoidea</taxon>
        <taxon>Plakobranchidae</taxon>
        <taxon>Plakobranchus</taxon>
    </lineage>
</organism>
<protein>
    <submittedName>
        <fullName evidence="2">Uncharacterized protein</fullName>
    </submittedName>
</protein>
<comment type="caution">
    <text evidence="2">The sequence shown here is derived from an EMBL/GenBank/DDBJ whole genome shotgun (WGS) entry which is preliminary data.</text>
</comment>
<evidence type="ECO:0000313" key="2">
    <source>
        <dbReference type="EMBL" id="GFN75830.1"/>
    </source>
</evidence>
<reference evidence="2 3" key="1">
    <citation type="journal article" date="2021" name="Elife">
        <title>Chloroplast acquisition without the gene transfer in kleptoplastic sea slugs, Plakobranchus ocellatus.</title>
        <authorList>
            <person name="Maeda T."/>
            <person name="Takahashi S."/>
            <person name="Yoshida T."/>
            <person name="Shimamura S."/>
            <person name="Takaki Y."/>
            <person name="Nagai Y."/>
            <person name="Toyoda A."/>
            <person name="Suzuki Y."/>
            <person name="Arimoto A."/>
            <person name="Ishii H."/>
            <person name="Satoh N."/>
            <person name="Nishiyama T."/>
            <person name="Hasebe M."/>
            <person name="Maruyama T."/>
            <person name="Minagawa J."/>
            <person name="Obokata J."/>
            <person name="Shigenobu S."/>
        </authorList>
    </citation>
    <scope>NUCLEOTIDE SEQUENCE [LARGE SCALE GENOMIC DNA]</scope>
</reference>
<evidence type="ECO:0000313" key="3">
    <source>
        <dbReference type="Proteomes" id="UP000735302"/>
    </source>
</evidence>
<name>A0AAV3X977_9GAST</name>
<evidence type="ECO:0000256" key="1">
    <source>
        <dbReference type="SAM" id="MobiDB-lite"/>
    </source>
</evidence>
<dbReference type="AlphaFoldDB" id="A0AAV3X977"/>
<accession>A0AAV3X977</accession>
<proteinExistence type="predicted"/>
<sequence>MHSSVEGSGGSSGRAVGYQARGQGFESQPGPNQIIIAPPCPPSTKWPFHWLQATALGNTPFRLSLVQAIISSVCRRKARTEEATERFFRVQDEFAMFWATKSLNKNE</sequence>